<dbReference type="OrthoDB" id="10318682at2759"/>
<reference evidence="2 3" key="1">
    <citation type="journal article" date="2018" name="Mol. Biol. Evol.">
        <title>Broad Genomic Sampling Reveals a Smut Pathogenic Ancestry of the Fungal Clade Ustilaginomycotina.</title>
        <authorList>
            <person name="Kijpornyongpan T."/>
            <person name="Mondo S.J."/>
            <person name="Barry K."/>
            <person name="Sandor L."/>
            <person name="Lee J."/>
            <person name="Lipzen A."/>
            <person name="Pangilinan J."/>
            <person name="LaButti K."/>
            <person name="Hainaut M."/>
            <person name="Henrissat B."/>
            <person name="Grigoriev I.V."/>
            <person name="Spatafora J.W."/>
            <person name="Aime M.C."/>
        </authorList>
    </citation>
    <scope>NUCLEOTIDE SEQUENCE [LARGE SCALE GENOMIC DNA]</scope>
    <source>
        <strain evidence="2 3">MCA 4658</strain>
    </source>
</reference>
<dbReference type="RefSeq" id="XP_025371684.1">
    <property type="nucleotide sequence ID" value="XM_025517790.1"/>
</dbReference>
<evidence type="ECO:0000256" key="1">
    <source>
        <dbReference type="SAM" id="Phobius"/>
    </source>
</evidence>
<dbReference type="GeneID" id="37039660"/>
<sequence length="145" mass="15441">MSAMASNPLPSLRAALEPLGNMYMSSSLRTQGWNGFSLSLASLSSSTKSIAAPLLPAVGPISVSNMAQAVSSAPQQFAQLLQSIWITCCAFPANSAAQFSLAGSANTLAWLAANTASIIIAFYIFWHILEPRVSKMRSVEDFFYS</sequence>
<accession>A0A316W4N4</accession>
<keyword evidence="1" id="KW-0812">Transmembrane</keyword>
<dbReference type="InParanoid" id="A0A316W4N4"/>
<keyword evidence="1" id="KW-1133">Transmembrane helix</keyword>
<dbReference type="Proteomes" id="UP000245783">
    <property type="component" value="Unassembled WGS sequence"/>
</dbReference>
<protein>
    <submittedName>
        <fullName evidence="2">Uncharacterized protein</fullName>
    </submittedName>
</protein>
<dbReference type="AlphaFoldDB" id="A0A316W4N4"/>
<proteinExistence type="predicted"/>
<feature type="transmembrane region" description="Helical" evidence="1">
    <location>
        <begin position="108"/>
        <end position="129"/>
    </location>
</feature>
<evidence type="ECO:0000313" key="2">
    <source>
        <dbReference type="EMBL" id="PWN44524.1"/>
    </source>
</evidence>
<dbReference type="EMBL" id="KZ819360">
    <property type="protein sequence ID" value="PWN44524.1"/>
    <property type="molecule type" value="Genomic_DNA"/>
</dbReference>
<name>A0A316W4N4_9BASI</name>
<organism evidence="2 3">
    <name type="scientific">Ceraceosorus guamensis</name>
    <dbReference type="NCBI Taxonomy" id="1522189"/>
    <lineage>
        <taxon>Eukaryota</taxon>
        <taxon>Fungi</taxon>
        <taxon>Dikarya</taxon>
        <taxon>Basidiomycota</taxon>
        <taxon>Ustilaginomycotina</taxon>
        <taxon>Exobasidiomycetes</taxon>
        <taxon>Ceraceosorales</taxon>
        <taxon>Ceraceosoraceae</taxon>
        <taxon>Ceraceosorus</taxon>
    </lineage>
</organism>
<keyword evidence="1" id="KW-0472">Membrane</keyword>
<gene>
    <name evidence="2" type="ORF">IE81DRAFT_9631</name>
</gene>
<keyword evidence="3" id="KW-1185">Reference proteome</keyword>
<evidence type="ECO:0000313" key="3">
    <source>
        <dbReference type="Proteomes" id="UP000245783"/>
    </source>
</evidence>